<feature type="compositionally biased region" description="Basic residues" evidence="1">
    <location>
        <begin position="520"/>
        <end position="542"/>
    </location>
</feature>
<feature type="compositionally biased region" description="Low complexity" evidence="1">
    <location>
        <begin position="95"/>
        <end position="115"/>
    </location>
</feature>
<evidence type="ECO:0000256" key="1">
    <source>
        <dbReference type="SAM" id="MobiDB-lite"/>
    </source>
</evidence>
<evidence type="ECO:0000313" key="3">
    <source>
        <dbReference type="Proteomes" id="UP000219514"/>
    </source>
</evidence>
<feature type="compositionally biased region" description="Basic and acidic residues" evidence="1">
    <location>
        <begin position="149"/>
        <end position="170"/>
    </location>
</feature>
<protein>
    <submittedName>
        <fullName evidence="2">Uncharacterized protein</fullName>
    </submittedName>
</protein>
<feature type="compositionally biased region" description="Basic and acidic residues" evidence="1">
    <location>
        <begin position="123"/>
        <end position="135"/>
    </location>
</feature>
<reference evidence="2 3" key="1">
    <citation type="submission" date="2017-09" db="EMBL/GenBank/DDBJ databases">
        <authorList>
            <person name="Ehlers B."/>
            <person name="Leendertz F.H."/>
        </authorList>
    </citation>
    <scope>NUCLEOTIDE SEQUENCE [LARGE SCALE GENOMIC DNA]</scope>
    <source>
        <strain evidence="2 3">DSM 46844</strain>
    </source>
</reference>
<dbReference type="EMBL" id="OBDO01000001">
    <property type="protein sequence ID" value="SNX94530.1"/>
    <property type="molecule type" value="Genomic_DNA"/>
</dbReference>
<feature type="compositionally biased region" description="Basic and acidic residues" evidence="1">
    <location>
        <begin position="510"/>
        <end position="519"/>
    </location>
</feature>
<gene>
    <name evidence="2" type="ORF">SAMN06893097_101326</name>
</gene>
<feature type="region of interest" description="Disordered" evidence="1">
    <location>
        <begin position="1"/>
        <end position="590"/>
    </location>
</feature>
<keyword evidence="3" id="KW-1185">Reference proteome</keyword>
<feature type="compositionally biased region" description="Basic residues" evidence="1">
    <location>
        <begin position="394"/>
        <end position="416"/>
    </location>
</feature>
<evidence type="ECO:0000313" key="2">
    <source>
        <dbReference type="EMBL" id="SNX94530.1"/>
    </source>
</evidence>
<feature type="compositionally biased region" description="Basic and acidic residues" evidence="1">
    <location>
        <begin position="227"/>
        <end position="249"/>
    </location>
</feature>
<feature type="compositionally biased region" description="Gly residues" evidence="1">
    <location>
        <begin position="494"/>
        <end position="509"/>
    </location>
</feature>
<proteinExistence type="predicted"/>
<feature type="compositionally biased region" description="Basic and acidic residues" evidence="1">
    <location>
        <begin position="69"/>
        <end position="94"/>
    </location>
</feature>
<feature type="compositionally biased region" description="Gly residues" evidence="1">
    <location>
        <begin position="191"/>
        <end position="200"/>
    </location>
</feature>
<feature type="compositionally biased region" description="Basic and acidic residues" evidence="1">
    <location>
        <begin position="347"/>
        <end position="384"/>
    </location>
</feature>
<name>A0A285E6D8_9ACTN</name>
<feature type="compositionally biased region" description="Basic and acidic residues" evidence="1">
    <location>
        <begin position="271"/>
        <end position="339"/>
    </location>
</feature>
<dbReference type="AlphaFoldDB" id="A0A285E6D8"/>
<organism evidence="2 3">
    <name type="scientific">Geodermatophilus sabuli</name>
    <dbReference type="NCBI Taxonomy" id="1564158"/>
    <lineage>
        <taxon>Bacteria</taxon>
        <taxon>Bacillati</taxon>
        <taxon>Actinomycetota</taxon>
        <taxon>Actinomycetes</taxon>
        <taxon>Geodermatophilales</taxon>
        <taxon>Geodermatophilaceae</taxon>
        <taxon>Geodermatophilus</taxon>
    </lineage>
</organism>
<dbReference type="Proteomes" id="UP000219514">
    <property type="component" value="Unassembled WGS sequence"/>
</dbReference>
<sequence>MVGVEVGQEDQRQAVDAEAVQTAVDGADVRPGVDQHPLARAGGDDEGVALADVAGDQHGVRRGPPAGDLADRPAQDDHADEGGQRQGPRPREAPEQPADGQQQDGQQHRPPCAGRPGRRAVRERRGQLGHHDQPTDRPPGQPHEGIPQGRHDHPDQGRQQAEHGGDRHDGSGQQVRRQRDGADQTGQPGHQRGGGEAGRGGHGHRVGEQLRPAAGSQPARPAGSQQHDGRGGQHGEREAGVPRELRVEQQQDDDGGTERRHGGAWPAAGQREQRDRTHRRRPDDARAGPGEQHEPDQGQDTDERLDPAVDRPPPQRDEHAGQHDRHVGPADGGEVREPGAPEVLLEDGVHRPGVPHHEAREQPTRLRAEHPHGGRGERVPDRPGHPLTPGRTAQRGRWRAGRHPGHQPVARVRRRDRGPEAHRLPRQQPPPLLGGREEHHVVGQPGPGTAVVQPGDRGLDDHPRRAGTAHGPGVAVEFHVQQHRPPRLGHRDQGGGLPCRGPDRGGAGGDGHRGEDPQQHHRRGGTAAARGRHRRDRGRQRGRGQGARGQESGDEGGRPDGGSGGCQPQVDPRPAPVRHRHTVTSSASSA</sequence>
<accession>A0A285E6D8</accession>